<name>A0ABT5KDI0_9BURK</name>
<dbReference type="Proteomes" id="UP001221189">
    <property type="component" value="Unassembled WGS sequence"/>
</dbReference>
<keyword evidence="4" id="KW-1185">Reference proteome</keyword>
<evidence type="ECO:0000313" key="4">
    <source>
        <dbReference type="Proteomes" id="UP001221189"/>
    </source>
</evidence>
<proteinExistence type="predicted"/>
<accession>A0ABT5KDI0</accession>
<dbReference type="InterPro" id="IPR043502">
    <property type="entry name" value="DNA/RNA_pol_sf"/>
</dbReference>
<evidence type="ECO:0000313" key="3">
    <source>
        <dbReference type="EMBL" id="MDC8771980.1"/>
    </source>
</evidence>
<keyword evidence="1" id="KW-0227">DNA damage</keyword>
<dbReference type="EMBL" id="JAQQXT010000005">
    <property type="protein sequence ID" value="MDC8771980.1"/>
    <property type="molecule type" value="Genomic_DNA"/>
</dbReference>
<organism evidence="3 4">
    <name type="scientific">Roseateles albus</name>
    <dbReference type="NCBI Taxonomy" id="2987525"/>
    <lineage>
        <taxon>Bacteria</taxon>
        <taxon>Pseudomonadati</taxon>
        <taxon>Pseudomonadota</taxon>
        <taxon>Betaproteobacteria</taxon>
        <taxon>Burkholderiales</taxon>
        <taxon>Sphaerotilaceae</taxon>
        <taxon>Roseateles</taxon>
    </lineage>
</organism>
<evidence type="ECO:0000256" key="1">
    <source>
        <dbReference type="ARBA" id="ARBA00022763"/>
    </source>
</evidence>
<sequence>MHWLALLPSPPSATDEPPSCSADPEQTQQALAWWALQFSPKVARLEEAVVLEVQACLRLFGGAEVLHQRVRRSAVQAGLSLQALAWAPTSLAALALARAAVSDGLSRPIAEVLDGLPLHCLSAVQAQAAMLARLGCRTLGDVRRLPRAGLSRRFGKALLQALDQALGLQPEAHAWLQAPAEFEARLELPQRVENAQLLLQYVRHLLLQLCAWLAGRHAGIQALTLHWEHDAMRARGVGCGGSLQIHTSHCTRDFGHLSRLLGEHLAQLRLAAPAGEIRLQAGEVLPLIEASASLLPAAPDQALEPLAQLLERISVRLSPERVRCGHLQEDHRLEAMQHWQAWASSGAAPRSAVRGPSYPQPSWLLSCPLRLSVHQDRPQYQQAPLQLLAGPQRIEGGWWQLDATLPNGHAQVQRDYFLALSAGHLVLWVFQQRLSEFEHGWFLHGVFA</sequence>
<dbReference type="SUPFAM" id="SSF56672">
    <property type="entry name" value="DNA/RNA polymerases"/>
    <property type="match status" value="1"/>
</dbReference>
<evidence type="ECO:0000256" key="2">
    <source>
        <dbReference type="SAM" id="MobiDB-lite"/>
    </source>
</evidence>
<protein>
    <submittedName>
        <fullName evidence="3">DNA polymerase Y family protein</fullName>
    </submittedName>
</protein>
<reference evidence="3 4" key="1">
    <citation type="submission" date="2022-10" db="EMBL/GenBank/DDBJ databases">
        <title>Paucibacter sp. hw1 Genome sequencing.</title>
        <authorList>
            <person name="Park S."/>
        </authorList>
    </citation>
    <scope>NUCLEOTIDE SEQUENCE [LARGE SCALE GENOMIC DNA]</scope>
    <source>
        <strain evidence="4">hw1</strain>
    </source>
</reference>
<gene>
    <name evidence="3" type="ORF">PRZ03_10400</name>
</gene>
<dbReference type="InterPro" id="IPR050356">
    <property type="entry name" value="SulA_CellDiv_inhibitor"/>
</dbReference>
<comment type="caution">
    <text evidence="3">The sequence shown here is derived from an EMBL/GenBank/DDBJ whole genome shotgun (WGS) entry which is preliminary data.</text>
</comment>
<dbReference type="RefSeq" id="WP_273600240.1">
    <property type="nucleotide sequence ID" value="NZ_JAQQXT010000005.1"/>
</dbReference>
<dbReference type="PANTHER" id="PTHR35369">
    <property type="entry name" value="BLR3025 PROTEIN-RELATED"/>
    <property type="match status" value="1"/>
</dbReference>
<feature type="region of interest" description="Disordered" evidence="2">
    <location>
        <begin position="1"/>
        <end position="24"/>
    </location>
</feature>
<dbReference type="PANTHER" id="PTHR35369:SF2">
    <property type="entry name" value="BLR3025 PROTEIN"/>
    <property type="match status" value="1"/>
</dbReference>
<dbReference type="CDD" id="cd03468">
    <property type="entry name" value="PolY_like"/>
    <property type="match status" value="1"/>
</dbReference>